<reference evidence="1 2" key="1">
    <citation type="submission" date="2020-03" db="EMBL/GenBank/DDBJ databases">
        <title>Draft Genome Sequence of Cudoniella acicularis.</title>
        <authorList>
            <person name="Buettner E."/>
            <person name="Kellner H."/>
        </authorList>
    </citation>
    <scope>NUCLEOTIDE SEQUENCE [LARGE SCALE GENOMIC DNA]</scope>
    <source>
        <strain evidence="1 2">DSM 108380</strain>
    </source>
</reference>
<dbReference type="AlphaFoldDB" id="A0A8H4W1M7"/>
<keyword evidence="2" id="KW-1185">Reference proteome</keyword>
<evidence type="ECO:0000313" key="2">
    <source>
        <dbReference type="Proteomes" id="UP000566819"/>
    </source>
</evidence>
<protein>
    <submittedName>
        <fullName evidence="1">Uncharacterized protein</fullName>
    </submittedName>
</protein>
<proteinExistence type="predicted"/>
<dbReference type="Proteomes" id="UP000566819">
    <property type="component" value="Unassembled WGS sequence"/>
</dbReference>
<sequence length="174" mass="18520">MCGAVPVYSWEMGGGTVSSVARGESIGAALEESHNTTHCTLIQLSLYRRLPSAECHSARLATFRNQAQRIYSLRCLCHAGTVAGACPDRFILIGEAGAGAGAGAGVELDRETRRAGVAGLSSTTGCQSGTCRMVCRYSFAQLALAEGQTEDCAHFLKWTLLRMILRMIEAGACW</sequence>
<evidence type="ECO:0000313" key="1">
    <source>
        <dbReference type="EMBL" id="KAF4627734.1"/>
    </source>
</evidence>
<organism evidence="1 2">
    <name type="scientific">Cudoniella acicularis</name>
    <dbReference type="NCBI Taxonomy" id="354080"/>
    <lineage>
        <taxon>Eukaryota</taxon>
        <taxon>Fungi</taxon>
        <taxon>Dikarya</taxon>
        <taxon>Ascomycota</taxon>
        <taxon>Pezizomycotina</taxon>
        <taxon>Leotiomycetes</taxon>
        <taxon>Helotiales</taxon>
        <taxon>Tricladiaceae</taxon>
        <taxon>Cudoniella</taxon>
    </lineage>
</organism>
<gene>
    <name evidence="1" type="ORF">G7Y89_g10418</name>
</gene>
<dbReference type="EMBL" id="JAAMPI010000919">
    <property type="protein sequence ID" value="KAF4627734.1"/>
    <property type="molecule type" value="Genomic_DNA"/>
</dbReference>
<comment type="caution">
    <text evidence="1">The sequence shown here is derived from an EMBL/GenBank/DDBJ whole genome shotgun (WGS) entry which is preliminary data.</text>
</comment>
<accession>A0A8H4W1M7</accession>
<name>A0A8H4W1M7_9HELO</name>